<dbReference type="PANTHER" id="PTHR24223">
    <property type="entry name" value="ATP-BINDING CASSETTE SUB-FAMILY C"/>
    <property type="match status" value="1"/>
</dbReference>
<keyword evidence="5 6" id="KW-0472">Membrane</keyword>
<accession>A0A5J4UTQ1</accession>
<evidence type="ECO:0000256" key="2">
    <source>
        <dbReference type="ARBA" id="ARBA00022741"/>
    </source>
</evidence>
<feature type="transmembrane region" description="Helical" evidence="6">
    <location>
        <begin position="12"/>
        <end position="37"/>
    </location>
</feature>
<dbReference type="GO" id="GO:0042626">
    <property type="term" value="F:ATPase-coupled transmembrane transporter activity"/>
    <property type="evidence" value="ECO:0007669"/>
    <property type="project" value="TreeGrafter"/>
</dbReference>
<gene>
    <name evidence="7" type="ORF">EZS28_030838</name>
</gene>
<dbReference type="GO" id="GO:0005524">
    <property type="term" value="F:ATP binding"/>
    <property type="evidence" value="ECO:0007669"/>
    <property type="project" value="UniProtKB-KW"/>
</dbReference>
<keyword evidence="1 6" id="KW-0812">Transmembrane</keyword>
<dbReference type="GO" id="GO:0016020">
    <property type="term" value="C:membrane"/>
    <property type="evidence" value="ECO:0007669"/>
    <property type="project" value="InterPro"/>
</dbReference>
<dbReference type="SUPFAM" id="SSF90123">
    <property type="entry name" value="ABC transporter transmembrane region"/>
    <property type="match status" value="1"/>
</dbReference>
<evidence type="ECO:0008006" key="9">
    <source>
        <dbReference type="Google" id="ProtNLM"/>
    </source>
</evidence>
<dbReference type="Gene3D" id="1.20.1560.10">
    <property type="entry name" value="ABC transporter type 1, transmembrane domain"/>
    <property type="match status" value="1"/>
</dbReference>
<organism evidence="7 8">
    <name type="scientific">Streblomastix strix</name>
    <dbReference type="NCBI Taxonomy" id="222440"/>
    <lineage>
        <taxon>Eukaryota</taxon>
        <taxon>Metamonada</taxon>
        <taxon>Preaxostyla</taxon>
        <taxon>Oxymonadida</taxon>
        <taxon>Streblomastigidae</taxon>
        <taxon>Streblomastix</taxon>
    </lineage>
</organism>
<dbReference type="InterPro" id="IPR050173">
    <property type="entry name" value="ABC_transporter_C-like"/>
</dbReference>
<reference evidence="7 8" key="1">
    <citation type="submission" date="2019-03" db="EMBL/GenBank/DDBJ databases">
        <title>Single cell metagenomics reveals metabolic interactions within the superorganism composed of flagellate Streblomastix strix and complex community of Bacteroidetes bacteria on its surface.</title>
        <authorList>
            <person name="Treitli S.C."/>
            <person name="Kolisko M."/>
            <person name="Husnik F."/>
            <person name="Keeling P."/>
            <person name="Hampl V."/>
        </authorList>
    </citation>
    <scope>NUCLEOTIDE SEQUENCE [LARGE SCALE GENOMIC DNA]</scope>
    <source>
        <strain evidence="7">ST1C</strain>
    </source>
</reference>
<protein>
    <recommendedName>
        <fullName evidence="9">ABC transmembrane type-1 domain-containing protein</fullName>
    </recommendedName>
</protein>
<evidence type="ECO:0000313" key="8">
    <source>
        <dbReference type="Proteomes" id="UP000324800"/>
    </source>
</evidence>
<dbReference type="EMBL" id="SNRW01012576">
    <property type="protein sequence ID" value="KAA6373634.1"/>
    <property type="molecule type" value="Genomic_DNA"/>
</dbReference>
<proteinExistence type="predicted"/>
<dbReference type="OrthoDB" id="6500128at2759"/>
<evidence type="ECO:0000256" key="3">
    <source>
        <dbReference type="ARBA" id="ARBA00022840"/>
    </source>
</evidence>
<comment type="caution">
    <text evidence="7">The sequence shown here is derived from an EMBL/GenBank/DDBJ whole genome shotgun (WGS) entry which is preliminary data.</text>
</comment>
<evidence type="ECO:0000313" key="7">
    <source>
        <dbReference type="EMBL" id="KAA6373634.1"/>
    </source>
</evidence>
<keyword evidence="4 6" id="KW-1133">Transmembrane helix</keyword>
<sequence length="184" mass="21577">MTKTKEPRKPLLLFMLLFGVGTRKLLLGQLMFLLSYLGQNDIRNRITNEIIQGIRIVKFSGLENVFMDRIQKARLAQCYNSAQYTFLVFLINLLTRSFDPLCNTVLLPAYVFNKKIQQIDFPETVMPNLSFLNQMRRECRAIPLHIQSIMMVFIGLDRIEEFLLLEELRLEKHEIPDDPERVAL</sequence>
<evidence type="ECO:0000256" key="6">
    <source>
        <dbReference type="SAM" id="Phobius"/>
    </source>
</evidence>
<evidence type="ECO:0000256" key="1">
    <source>
        <dbReference type="ARBA" id="ARBA00022692"/>
    </source>
</evidence>
<dbReference type="Proteomes" id="UP000324800">
    <property type="component" value="Unassembled WGS sequence"/>
</dbReference>
<keyword evidence="3" id="KW-0067">ATP-binding</keyword>
<dbReference type="AlphaFoldDB" id="A0A5J4UTQ1"/>
<dbReference type="InterPro" id="IPR036640">
    <property type="entry name" value="ABC1_TM_sf"/>
</dbReference>
<name>A0A5J4UTQ1_9EUKA</name>
<evidence type="ECO:0000256" key="4">
    <source>
        <dbReference type="ARBA" id="ARBA00022989"/>
    </source>
</evidence>
<evidence type="ECO:0000256" key="5">
    <source>
        <dbReference type="ARBA" id="ARBA00023136"/>
    </source>
</evidence>
<feature type="non-terminal residue" evidence="7">
    <location>
        <position position="184"/>
    </location>
</feature>
<keyword evidence="2" id="KW-0547">Nucleotide-binding</keyword>